<gene>
    <name evidence="9" type="ORF">JKF63_05817</name>
</gene>
<dbReference type="Gene3D" id="3.40.50.10330">
    <property type="entry name" value="Probable inorganic polyphosphate/atp-NAD kinase, domain 1"/>
    <property type="match status" value="1"/>
</dbReference>
<dbReference type="GeneID" id="94291848"/>
<keyword evidence="6" id="KW-0472">Membrane</keyword>
<organism evidence="9 10">
    <name type="scientific">Porcisia hertigi</name>
    <dbReference type="NCBI Taxonomy" id="2761500"/>
    <lineage>
        <taxon>Eukaryota</taxon>
        <taxon>Discoba</taxon>
        <taxon>Euglenozoa</taxon>
        <taxon>Kinetoplastea</taxon>
        <taxon>Metakinetoplastina</taxon>
        <taxon>Trypanosomatida</taxon>
        <taxon>Trypanosomatidae</taxon>
        <taxon>Leishmaniinae</taxon>
        <taxon>Porcisia</taxon>
    </lineage>
</organism>
<accession>A0A836IUW2</accession>
<keyword evidence="3" id="KW-0418">Kinase</keyword>
<dbReference type="OrthoDB" id="336240at2759"/>
<evidence type="ECO:0008006" key="11">
    <source>
        <dbReference type="Google" id="ProtNLM"/>
    </source>
</evidence>
<dbReference type="Proteomes" id="UP000674318">
    <property type="component" value="Unassembled WGS sequence"/>
</dbReference>
<sequence length="879" mass="93167">MTNAAVMRQTSPAMSSPRCCLQVWVVGNPTSGGKRGAVVLDRIQTLFCKSFGIFSVRTTSSSSFLSSLSPHKPVLESPTPSTEGEGTHRCSPAVAPNSANASVNWNAAAVTPPVHPAGRLLSSEEYTLGGVALQMLMIRTDQSGHAKAVSHALSQLILSSRLDDDERHAQVQGLSTAQNGINATVVVEQDNHLRASPLQPTSSTSATHSGPSSSSPQSLTHHILLVVGGDGTLSEVTNGLCEGALSVFEQLTLSSDGGCADTAANTSHAYVEREATVLSHLLPAILYVPGGTGSDFARMGLCCRTPEEALRVVRDGLIPQLFPAASSGSDGGGGDGSRAHRGKKGWRSMFSKSPAAQRSQPSQPASEVCVAHAVDIGRIEFLRTGTRHFFINECSVGMSTDVIQRVERFKHSWWISKLGGVLLFAIASFISLLHMTPKPLYICKLPSRVPLVAASTARIENDKADGGTTEEDTNRHQRNQKCNGNYDDGAVAMCRSGTGRKPISAGPCPDTVPESLSAWPHSLVSLAPFARLSGQLDRLFAQLRWSARMTASTSTSGHPSGDLAHTTASCFTQRAGTRTLCRNSAASYNMHARTHAHDVLRLLDITPSELEMQRMQQAQRRNSVAAATSTKAVGKKDIIHHGPAAVTHTGTGEERLGNTRHEVITQMGDSDSLNYSHSPINSGDCYGDSMARRSADGANVKAHSCMGDDAWSHSARDDDLSLVTWVETLSSMFAFANGRWYGGGMLVAPHASPTDGLISCTNWVAKMLPFVLGAPFLYTGRHVRWRSTSAFDGERFLITNVSPFSSVGATKASLVSSADASLDAGEPLYIEADGQVLEAAPAIVELSGKLTFLVPSAASLRLGSPAPGTTRASCATPQP</sequence>
<dbReference type="InterPro" id="IPR001206">
    <property type="entry name" value="Diacylglycerol_kinase_cat_dom"/>
</dbReference>
<dbReference type="EMBL" id="JAFJZO010000019">
    <property type="protein sequence ID" value="KAG5507071.1"/>
    <property type="molecule type" value="Genomic_DNA"/>
</dbReference>
<feature type="domain" description="DAGKc" evidence="7">
    <location>
        <begin position="221"/>
        <end position="316"/>
    </location>
</feature>
<evidence type="ECO:0000313" key="10">
    <source>
        <dbReference type="Proteomes" id="UP000674318"/>
    </source>
</evidence>
<keyword evidence="2" id="KW-0547">Nucleotide-binding</keyword>
<dbReference type="InterPro" id="IPR045540">
    <property type="entry name" value="YegS/DAGK_C"/>
</dbReference>
<dbReference type="InterPro" id="IPR017438">
    <property type="entry name" value="ATP-NAD_kinase_N"/>
</dbReference>
<protein>
    <recommendedName>
        <fullName evidence="11">DAGKc domain-containing protein</fullName>
    </recommendedName>
</protein>
<keyword evidence="1" id="KW-0808">Transferase</keyword>
<dbReference type="SUPFAM" id="SSF111331">
    <property type="entry name" value="NAD kinase/diacylglycerol kinase-like"/>
    <property type="match status" value="1"/>
</dbReference>
<dbReference type="PANTHER" id="PTHR12358">
    <property type="entry name" value="SPHINGOSINE KINASE"/>
    <property type="match status" value="1"/>
</dbReference>
<name>A0A836IUW2_9TRYP</name>
<evidence type="ECO:0000313" key="9">
    <source>
        <dbReference type="EMBL" id="KAG5507071.1"/>
    </source>
</evidence>
<dbReference type="InterPro" id="IPR050187">
    <property type="entry name" value="Lipid_Phosphate_FormReg"/>
</dbReference>
<dbReference type="PANTHER" id="PTHR12358:SF54">
    <property type="entry name" value="SPHINGOSINE KINASE RELATED PROTEIN"/>
    <property type="match status" value="1"/>
</dbReference>
<dbReference type="RefSeq" id="XP_067757797.1">
    <property type="nucleotide sequence ID" value="XM_067901771.1"/>
</dbReference>
<feature type="region of interest" description="Disordered" evidence="5">
    <location>
        <begin position="324"/>
        <end position="344"/>
    </location>
</feature>
<dbReference type="AlphaFoldDB" id="A0A836IUW2"/>
<evidence type="ECO:0000256" key="6">
    <source>
        <dbReference type="SAM" id="Phobius"/>
    </source>
</evidence>
<keyword evidence="10" id="KW-1185">Reference proteome</keyword>
<feature type="transmembrane region" description="Helical" evidence="6">
    <location>
        <begin position="414"/>
        <end position="435"/>
    </location>
</feature>
<evidence type="ECO:0000256" key="4">
    <source>
        <dbReference type="ARBA" id="ARBA00022840"/>
    </source>
</evidence>
<evidence type="ECO:0000256" key="3">
    <source>
        <dbReference type="ARBA" id="ARBA00022777"/>
    </source>
</evidence>
<feature type="region of interest" description="Disordered" evidence="5">
    <location>
        <begin position="195"/>
        <end position="217"/>
    </location>
</feature>
<feature type="region of interest" description="Disordered" evidence="5">
    <location>
        <begin position="462"/>
        <end position="484"/>
    </location>
</feature>
<evidence type="ECO:0000259" key="8">
    <source>
        <dbReference type="Pfam" id="PF19279"/>
    </source>
</evidence>
<evidence type="ECO:0000256" key="1">
    <source>
        <dbReference type="ARBA" id="ARBA00022679"/>
    </source>
</evidence>
<dbReference type="Gene3D" id="2.60.200.40">
    <property type="match status" value="1"/>
</dbReference>
<dbReference type="InterPro" id="IPR016064">
    <property type="entry name" value="NAD/diacylglycerol_kinase_sf"/>
</dbReference>
<dbReference type="Pfam" id="PF00781">
    <property type="entry name" value="DAGK_cat"/>
    <property type="match status" value="1"/>
</dbReference>
<evidence type="ECO:0000256" key="5">
    <source>
        <dbReference type="SAM" id="MobiDB-lite"/>
    </source>
</evidence>
<evidence type="ECO:0000259" key="7">
    <source>
        <dbReference type="Pfam" id="PF00781"/>
    </source>
</evidence>
<feature type="compositionally biased region" description="Low complexity" evidence="5">
    <location>
        <begin position="200"/>
        <end position="217"/>
    </location>
</feature>
<keyword evidence="6" id="KW-1133">Transmembrane helix</keyword>
<dbReference type="GO" id="GO:0005524">
    <property type="term" value="F:ATP binding"/>
    <property type="evidence" value="ECO:0007669"/>
    <property type="project" value="UniProtKB-KW"/>
</dbReference>
<comment type="caution">
    <text evidence="9">The sequence shown here is derived from an EMBL/GenBank/DDBJ whole genome shotgun (WGS) entry which is preliminary data.</text>
</comment>
<keyword evidence="4" id="KW-0067">ATP-binding</keyword>
<dbReference type="GO" id="GO:0016301">
    <property type="term" value="F:kinase activity"/>
    <property type="evidence" value="ECO:0007669"/>
    <property type="project" value="UniProtKB-KW"/>
</dbReference>
<proteinExistence type="predicted"/>
<reference evidence="9 10" key="1">
    <citation type="submission" date="2021-02" db="EMBL/GenBank/DDBJ databases">
        <title>Porcisia hertigi Genome sequencing and assembly.</title>
        <authorList>
            <person name="Almutairi H."/>
            <person name="Gatherer D."/>
        </authorList>
    </citation>
    <scope>NUCLEOTIDE SEQUENCE [LARGE SCALE GENOMIC DNA]</scope>
    <source>
        <strain evidence="9 10">C119</strain>
    </source>
</reference>
<feature type="domain" description="YegS/DAGK C-terminal" evidence="8">
    <location>
        <begin position="731"/>
        <end position="801"/>
    </location>
</feature>
<dbReference type="KEGG" id="phet:94291848"/>
<dbReference type="Pfam" id="PF19279">
    <property type="entry name" value="YegS_C"/>
    <property type="match status" value="1"/>
</dbReference>
<keyword evidence="6" id="KW-0812">Transmembrane</keyword>
<feature type="region of interest" description="Disordered" evidence="5">
    <location>
        <begin position="63"/>
        <end position="92"/>
    </location>
</feature>
<evidence type="ECO:0000256" key="2">
    <source>
        <dbReference type="ARBA" id="ARBA00022741"/>
    </source>
</evidence>